<dbReference type="PANTHER" id="PTHR21043:SF0">
    <property type="entry name" value="MITOCHONDRIAL ASSEMBLY OF RIBOSOMAL LARGE SUBUNIT PROTEIN 1"/>
    <property type="match status" value="1"/>
</dbReference>
<dbReference type="GO" id="GO:0017148">
    <property type="term" value="P:negative regulation of translation"/>
    <property type="evidence" value="ECO:0007669"/>
    <property type="project" value="UniProtKB-UniRule"/>
</dbReference>
<dbReference type="SUPFAM" id="SSF81301">
    <property type="entry name" value="Nucleotidyltransferase"/>
    <property type="match status" value="1"/>
</dbReference>
<sequence length="127" mass="13725">MDHVETLDWAALRDVVLASLEDMKAVDPVVLDVRGKTGITDIMVVASGNSGRHVKAIADRVVEDAREQGVRPLGVEGEDSAEWVLVDLGDVVVHVMGANTRELYRLERIWGIDDADSDASSADSSRA</sequence>
<organism evidence="3 4">
    <name type="scientific">Aquisalimonas asiatica</name>
    <dbReference type="NCBI Taxonomy" id="406100"/>
    <lineage>
        <taxon>Bacteria</taxon>
        <taxon>Pseudomonadati</taxon>
        <taxon>Pseudomonadota</taxon>
        <taxon>Gammaproteobacteria</taxon>
        <taxon>Chromatiales</taxon>
        <taxon>Ectothiorhodospiraceae</taxon>
        <taxon>Aquisalimonas</taxon>
    </lineage>
</organism>
<name>A0A1H8S9W3_9GAMM</name>
<dbReference type="InterPro" id="IPR043519">
    <property type="entry name" value="NT_sf"/>
</dbReference>
<keyword evidence="2" id="KW-0678">Repressor</keyword>
<dbReference type="EMBL" id="FOEG01000002">
    <property type="protein sequence ID" value="SEO75422.1"/>
    <property type="molecule type" value="Genomic_DNA"/>
</dbReference>
<dbReference type="InterPro" id="IPR004394">
    <property type="entry name" value="Iojap/RsfS/C7orf30"/>
</dbReference>
<comment type="function">
    <text evidence="2">Functions as a ribosomal silencing factor. Interacts with ribosomal protein uL14 (rplN), blocking formation of intersubunit bridge B8. Prevents association of the 30S and 50S ribosomal subunits and the formation of functional ribosomes, thus repressing translation.</text>
</comment>
<proteinExistence type="inferred from homology"/>
<reference evidence="3 4" key="1">
    <citation type="submission" date="2016-10" db="EMBL/GenBank/DDBJ databases">
        <authorList>
            <person name="de Groot N.N."/>
        </authorList>
    </citation>
    <scope>NUCLEOTIDE SEQUENCE [LARGE SCALE GENOMIC DNA]</scope>
    <source>
        <strain evidence="3 4">CGMCC 1.6291</strain>
    </source>
</reference>
<evidence type="ECO:0000256" key="1">
    <source>
        <dbReference type="ARBA" id="ARBA00010574"/>
    </source>
</evidence>
<dbReference type="STRING" id="406100.SAMN04488052_102625"/>
<gene>
    <name evidence="2" type="primary">rsfS</name>
    <name evidence="3" type="ORF">SAMN04488052_102625</name>
</gene>
<dbReference type="GO" id="GO:0042256">
    <property type="term" value="P:cytosolic ribosome assembly"/>
    <property type="evidence" value="ECO:0007669"/>
    <property type="project" value="UniProtKB-UniRule"/>
</dbReference>
<protein>
    <recommendedName>
        <fullName evidence="2">Ribosomal silencing factor RsfS</fullName>
    </recommendedName>
</protein>
<dbReference type="GO" id="GO:0090071">
    <property type="term" value="P:negative regulation of ribosome biogenesis"/>
    <property type="evidence" value="ECO:0007669"/>
    <property type="project" value="UniProtKB-UniRule"/>
</dbReference>
<dbReference type="GO" id="GO:0043023">
    <property type="term" value="F:ribosomal large subunit binding"/>
    <property type="evidence" value="ECO:0007669"/>
    <property type="project" value="TreeGrafter"/>
</dbReference>
<evidence type="ECO:0000256" key="2">
    <source>
        <dbReference type="HAMAP-Rule" id="MF_01477"/>
    </source>
</evidence>
<dbReference type="NCBIfam" id="TIGR00090">
    <property type="entry name" value="rsfS_iojap_ybeB"/>
    <property type="match status" value="1"/>
</dbReference>
<dbReference type="AlphaFoldDB" id="A0A1H8S9W3"/>
<evidence type="ECO:0000313" key="3">
    <source>
        <dbReference type="EMBL" id="SEO75422.1"/>
    </source>
</evidence>
<dbReference type="Gene3D" id="3.30.460.10">
    <property type="entry name" value="Beta Polymerase, domain 2"/>
    <property type="match status" value="1"/>
</dbReference>
<comment type="similarity">
    <text evidence="1 2">Belongs to the Iojap/RsfS family.</text>
</comment>
<comment type="subunit">
    <text evidence="2">Interacts with ribosomal protein uL14 (rplN).</text>
</comment>
<accession>A0A1H8S9W3</accession>
<dbReference type="GO" id="GO:0005737">
    <property type="term" value="C:cytoplasm"/>
    <property type="evidence" value="ECO:0007669"/>
    <property type="project" value="UniProtKB-SubCell"/>
</dbReference>
<dbReference type="HAMAP" id="MF_01477">
    <property type="entry name" value="Iojap_RsfS"/>
    <property type="match status" value="1"/>
</dbReference>
<dbReference type="PANTHER" id="PTHR21043">
    <property type="entry name" value="IOJAP SUPERFAMILY ORTHOLOG"/>
    <property type="match status" value="1"/>
</dbReference>
<dbReference type="Proteomes" id="UP000199657">
    <property type="component" value="Unassembled WGS sequence"/>
</dbReference>
<evidence type="ECO:0000313" key="4">
    <source>
        <dbReference type="Proteomes" id="UP000199657"/>
    </source>
</evidence>
<keyword evidence="4" id="KW-1185">Reference proteome</keyword>
<dbReference type="Pfam" id="PF02410">
    <property type="entry name" value="RsfS"/>
    <property type="match status" value="1"/>
</dbReference>
<comment type="subcellular location">
    <subcellularLocation>
        <location evidence="2">Cytoplasm</location>
    </subcellularLocation>
</comment>
<keyword evidence="2" id="KW-0963">Cytoplasm</keyword>
<keyword evidence="2" id="KW-0810">Translation regulation</keyword>